<protein>
    <recommendedName>
        <fullName evidence="5">Transmembrane protein</fullName>
    </recommendedName>
</protein>
<keyword evidence="2" id="KW-0812">Transmembrane</keyword>
<proteinExistence type="predicted"/>
<feature type="region of interest" description="Disordered" evidence="1">
    <location>
        <begin position="1"/>
        <end position="22"/>
    </location>
</feature>
<evidence type="ECO:0000313" key="3">
    <source>
        <dbReference type="EMBL" id="TMW54994.1"/>
    </source>
</evidence>
<evidence type="ECO:0000256" key="1">
    <source>
        <dbReference type="SAM" id="MobiDB-lite"/>
    </source>
</evidence>
<feature type="transmembrane region" description="Helical" evidence="2">
    <location>
        <begin position="28"/>
        <end position="53"/>
    </location>
</feature>
<dbReference type="PANTHER" id="PTHR13627:SF33">
    <property type="entry name" value="LICD FAMILY PROTEIN"/>
    <property type="match status" value="1"/>
</dbReference>
<gene>
    <name evidence="3" type="ORF">Poli38472_014765</name>
</gene>
<feature type="compositionally biased region" description="Polar residues" evidence="1">
    <location>
        <begin position="81"/>
        <end position="117"/>
    </location>
</feature>
<evidence type="ECO:0000256" key="2">
    <source>
        <dbReference type="SAM" id="Phobius"/>
    </source>
</evidence>
<accession>A0A8K1C230</accession>
<comment type="caution">
    <text evidence="3">The sequence shown here is derived from an EMBL/GenBank/DDBJ whole genome shotgun (WGS) entry which is preliminary data.</text>
</comment>
<sequence length="380" mass="41912">MPSTGKSGFQLLERPAPSSTQRRGGRTLYLFLAFGALVIFGMISSEVSLAWMLKGSDESSTKSNQDQVLVVVPKTDVNATSEAPVNSTASLSMDNSTGLSTQIDTQRPEPTSVTPATGSCRPPTVDLSVFLDGHNDQLNPRFYAQLQRVHAATGLAGPPVFDAKHAFLCSVDANHTEKQWEQCLPIWGRSDIPYCLGADRRDLLVPQRSESRCFASVLHLLLLDVYATLNDVELEPALLYETLFGALRNGAMVPSSEKVELGYQNQSLNSLKVVQQRLWTKGYHMFQDDSSHWYVCVAPTHPLAANLFNPTGRAPVPSKTGPFVSLYAMQRTEAEAKWRVHTPSGEESFPQDQVQPYSFVRVNGLRFKTVAKPEAFIPRP</sequence>
<reference evidence="3" key="1">
    <citation type="submission" date="2019-03" db="EMBL/GenBank/DDBJ databases">
        <title>Long read genome sequence of the mycoparasitic Pythium oligandrum ATCC 38472 isolated from sugarbeet rhizosphere.</title>
        <authorList>
            <person name="Gaulin E."/>
        </authorList>
    </citation>
    <scope>NUCLEOTIDE SEQUENCE</scope>
    <source>
        <strain evidence="3">ATCC 38472_TT</strain>
    </source>
</reference>
<dbReference type="OrthoDB" id="444255at2759"/>
<evidence type="ECO:0008006" key="5">
    <source>
        <dbReference type="Google" id="ProtNLM"/>
    </source>
</evidence>
<keyword evidence="4" id="KW-1185">Reference proteome</keyword>
<organism evidence="3 4">
    <name type="scientific">Pythium oligandrum</name>
    <name type="common">Mycoparasitic fungus</name>
    <dbReference type="NCBI Taxonomy" id="41045"/>
    <lineage>
        <taxon>Eukaryota</taxon>
        <taxon>Sar</taxon>
        <taxon>Stramenopiles</taxon>
        <taxon>Oomycota</taxon>
        <taxon>Peronosporomycetes</taxon>
        <taxon>Pythiales</taxon>
        <taxon>Pythiaceae</taxon>
        <taxon>Pythium</taxon>
    </lineage>
</organism>
<dbReference type="PANTHER" id="PTHR13627">
    <property type="entry name" value="FUKUTIN RELATED PROTEIN"/>
    <property type="match status" value="1"/>
</dbReference>
<keyword evidence="2" id="KW-0472">Membrane</keyword>
<dbReference type="Proteomes" id="UP000794436">
    <property type="component" value="Unassembled WGS sequence"/>
</dbReference>
<name>A0A8K1C230_PYTOL</name>
<dbReference type="InterPro" id="IPR052613">
    <property type="entry name" value="LicD_transferase"/>
</dbReference>
<feature type="region of interest" description="Disordered" evidence="1">
    <location>
        <begin position="81"/>
        <end position="119"/>
    </location>
</feature>
<evidence type="ECO:0000313" key="4">
    <source>
        <dbReference type="Proteomes" id="UP000794436"/>
    </source>
</evidence>
<keyword evidence="2" id="KW-1133">Transmembrane helix</keyword>
<dbReference type="AlphaFoldDB" id="A0A8K1C230"/>
<dbReference type="EMBL" id="SPLM01000151">
    <property type="protein sequence ID" value="TMW54994.1"/>
    <property type="molecule type" value="Genomic_DNA"/>
</dbReference>